<evidence type="ECO:0000256" key="1">
    <source>
        <dbReference type="ARBA" id="ARBA00008201"/>
    </source>
</evidence>
<dbReference type="Gene3D" id="2.170.260.10">
    <property type="entry name" value="paz domain"/>
    <property type="match status" value="1"/>
</dbReference>
<dbReference type="InterPro" id="IPR036085">
    <property type="entry name" value="PAZ_dom_sf"/>
</dbReference>
<protein>
    <recommendedName>
        <fullName evidence="3">Piwi domain-containing protein</fullName>
    </recommendedName>
</protein>
<dbReference type="SMART" id="SM00950">
    <property type="entry name" value="Piwi"/>
    <property type="match status" value="1"/>
</dbReference>
<dbReference type="InterPro" id="IPR012337">
    <property type="entry name" value="RNaseH-like_sf"/>
</dbReference>
<dbReference type="InterPro" id="IPR032474">
    <property type="entry name" value="Argonaute_N"/>
</dbReference>
<proteinExistence type="inferred from homology"/>
<accession>A0A3L6SIJ0</accession>
<feature type="domain" description="Piwi" evidence="3">
    <location>
        <begin position="401"/>
        <end position="709"/>
    </location>
</feature>
<dbReference type="Gene3D" id="3.30.420.10">
    <property type="entry name" value="Ribonuclease H-like superfamily/Ribonuclease H"/>
    <property type="match status" value="1"/>
</dbReference>
<dbReference type="AlphaFoldDB" id="A0A3L6SIJ0"/>
<dbReference type="STRING" id="4540.A0A3L6SIJ0"/>
<dbReference type="EMBL" id="PQIB02000004">
    <property type="protein sequence ID" value="RLN22429.1"/>
    <property type="molecule type" value="Genomic_DNA"/>
</dbReference>
<dbReference type="Pfam" id="PF16488">
    <property type="entry name" value="ArgoL2"/>
    <property type="match status" value="1"/>
</dbReference>
<dbReference type="PANTHER" id="PTHR22891">
    <property type="entry name" value="EUKARYOTIC TRANSLATION INITIATION FACTOR 2C"/>
    <property type="match status" value="1"/>
</dbReference>
<evidence type="ECO:0000256" key="2">
    <source>
        <dbReference type="ARBA" id="ARBA00023158"/>
    </source>
</evidence>
<keyword evidence="2" id="KW-0943">RNA-mediated gene silencing</keyword>
<reference evidence="5" key="1">
    <citation type="journal article" date="2019" name="Nat. Commun.">
        <title>The genome of broomcorn millet.</title>
        <authorList>
            <person name="Zou C."/>
            <person name="Miki D."/>
            <person name="Li D."/>
            <person name="Tang Q."/>
            <person name="Xiao L."/>
            <person name="Rajput S."/>
            <person name="Deng P."/>
            <person name="Jia W."/>
            <person name="Huang R."/>
            <person name="Zhang M."/>
            <person name="Sun Y."/>
            <person name="Hu J."/>
            <person name="Fu X."/>
            <person name="Schnable P.S."/>
            <person name="Li F."/>
            <person name="Zhang H."/>
            <person name="Feng B."/>
            <person name="Zhu X."/>
            <person name="Liu R."/>
            <person name="Schnable J.C."/>
            <person name="Zhu J.-K."/>
            <person name="Zhang H."/>
        </authorList>
    </citation>
    <scope>NUCLEOTIDE SEQUENCE [LARGE SCALE GENOMIC DNA]</scope>
</reference>
<name>A0A3L6SIJ0_PANMI</name>
<gene>
    <name evidence="4" type="ORF">C2845_PM07G06900</name>
</gene>
<dbReference type="Pfam" id="PF02170">
    <property type="entry name" value="PAZ"/>
    <property type="match status" value="1"/>
</dbReference>
<dbReference type="InterPro" id="IPR014811">
    <property type="entry name" value="ArgoL1"/>
</dbReference>
<dbReference type="FunFam" id="3.30.420.10:FF:000091">
    <property type="entry name" value="Protein argonaute 3"/>
    <property type="match status" value="1"/>
</dbReference>
<dbReference type="SUPFAM" id="SSF53098">
    <property type="entry name" value="Ribonuclease H-like"/>
    <property type="match status" value="1"/>
</dbReference>
<dbReference type="InterPro" id="IPR003100">
    <property type="entry name" value="PAZ_dom"/>
</dbReference>
<dbReference type="GO" id="GO:0031047">
    <property type="term" value="P:regulatory ncRNA-mediated gene silencing"/>
    <property type="evidence" value="ECO:0007669"/>
    <property type="project" value="UniProtKB-KW"/>
</dbReference>
<dbReference type="Pfam" id="PF08699">
    <property type="entry name" value="ArgoL1"/>
    <property type="match status" value="1"/>
</dbReference>
<comment type="similarity">
    <text evidence="1">Belongs to the argonaute family. Ago subfamily.</text>
</comment>
<dbReference type="SUPFAM" id="SSF101690">
    <property type="entry name" value="PAZ domain"/>
    <property type="match status" value="2"/>
</dbReference>
<keyword evidence="5" id="KW-1185">Reference proteome</keyword>
<evidence type="ECO:0000313" key="4">
    <source>
        <dbReference type="EMBL" id="RLN22429.1"/>
    </source>
</evidence>
<dbReference type="InterPro" id="IPR045246">
    <property type="entry name" value="Piwi_ago-like"/>
</dbReference>
<evidence type="ECO:0000313" key="5">
    <source>
        <dbReference type="Proteomes" id="UP000275267"/>
    </source>
</evidence>
<dbReference type="Gene3D" id="3.40.50.2300">
    <property type="match status" value="1"/>
</dbReference>
<evidence type="ECO:0000259" key="3">
    <source>
        <dbReference type="PROSITE" id="PS50822"/>
    </source>
</evidence>
<dbReference type="Pfam" id="PF16486">
    <property type="entry name" value="ArgoN"/>
    <property type="match status" value="1"/>
</dbReference>
<dbReference type="InterPro" id="IPR003165">
    <property type="entry name" value="Piwi"/>
</dbReference>
<dbReference type="OrthoDB" id="10252740at2759"/>
<dbReference type="CDD" id="cd02846">
    <property type="entry name" value="PAZ_argonaute_like"/>
    <property type="match status" value="1"/>
</dbReference>
<dbReference type="InterPro" id="IPR036397">
    <property type="entry name" value="RNaseH_sf"/>
</dbReference>
<comment type="caution">
    <text evidence="4">The sequence shown here is derived from an EMBL/GenBank/DDBJ whole genome shotgun (WGS) entry which is preliminary data.</text>
</comment>
<dbReference type="CDD" id="cd04657">
    <property type="entry name" value="Piwi_ago-like"/>
    <property type="match status" value="1"/>
</dbReference>
<dbReference type="Proteomes" id="UP000275267">
    <property type="component" value="Unassembled WGS sequence"/>
</dbReference>
<dbReference type="PROSITE" id="PS50822">
    <property type="entry name" value="PIWI"/>
    <property type="match status" value="1"/>
</dbReference>
<dbReference type="Pfam" id="PF02171">
    <property type="entry name" value="Piwi"/>
    <property type="match status" value="1"/>
</dbReference>
<organism evidence="4 5">
    <name type="scientific">Panicum miliaceum</name>
    <name type="common">Proso millet</name>
    <name type="synonym">Broomcorn millet</name>
    <dbReference type="NCBI Taxonomy" id="4540"/>
    <lineage>
        <taxon>Eukaryota</taxon>
        <taxon>Viridiplantae</taxon>
        <taxon>Streptophyta</taxon>
        <taxon>Embryophyta</taxon>
        <taxon>Tracheophyta</taxon>
        <taxon>Spermatophyta</taxon>
        <taxon>Magnoliopsida</taxon>
        <taxon>Liliopsida</taxon>
        <taxon>Poales</taxon>
        <taxon>Poaceae</taxon>
        <taxon>PACMAD clade</taxon>
        <taxon>Panicoideae</taxon>
        <taxon>Panicodae</taxon>
        <taxon>Paniceae</taxon>
        <taxon>Panicinae</taxon>
        <taxon>Panicum</taxon>
        <taxon>Panicum sect. Panicum</taxon>
    </lineage>
</organism>
<dbReference type="GO" id="GO:0003723">
    <property type="term" value="F:RNA binding"/>
    <property type="evidence" value="ECO:0007669"/>
    <property type="project" value="InterPro"/>
</dbReference>
<sequence length="744" mass="83332">MENSSDKGVLIKSPIPQRLPICRPGYGTKGGPIQLRTNHFKVSIDSKDLTFYHYHVNLKYEDNQPLAQKGVGRKVIDKLQETYASDLENLNFFAYDGEKSLFTICALQNVKDMFTVVIEDASSAKTPGGDGRPEGSDMKRTKWLMRVKTFKVELSLAGKVPLSIITKVIRGQESDDYQEVYHSSFRLTQSGLSLIMDVSTTMILEPGPVINFILSSQYINNKDTRKIDWGKVPSEAIKLKRWGIKLKDSVNFPCLNVGKPKRPTYLPIELGNLVSLQRYTKALTVPQRSSLVQNSRRNPSERKSDLSAALKLSNYNSDGVLKKCGISIAPEFIQVDGRVLHAPNVGQNLATAIFSLNPFYELEQMDREGAVIGERRAPAPNRVKDMFDQIERRFPDKPPAFLLCVLPERKNCDIYGPWKRACLADIGIVTQCLGPPPKNINDQYLTNVLLKINAKLGGLNSSLEMEETRAIPLVSRVETMILGMDASHGSPGRDLPSVAAVVSSLGWPCISRYRASVCTQSPRLEMIDSLFKLEGDNDRGLIRELIEDFRNSCGKLPQQIIIFRDGVSEGQFTQVLNIELRQIIEACKFLQDDWSPKFMVIVAQKNHHTRFFRDGNDGSNVPAGTVVDKGICHHRDYDFYMCAHAGRIGTTRPTHYHVLYDEIGFTPDDLQELVHSLSYVYQRSTSAIYVVAPVYYAHLAAAQVRQFVRFDDSSETGSSASGGPAPVPELPRLHNRVSSSMFFC</sequence>
<dbReference type="InterPro" id="IPR032472">
    <property type="entry name" value="ArgoL2"/>
</dbReference>